<evidence type="ECO:0000313" key="2">
    <source>
        <dbReference type="Proteomes" id="UP000257109"/>
    </source>
</evidence>
<evidence type="ECO:0000313" key="1">
    <source>
        <dbReference type="EMBL" id="RDX74562.1"/>
    </source>
</evidence>
<evidence type="ECO:0008006" key="3">
    <source>
        <dbReference type="Google" id="ProtNLM"/>
    </source>
</evidence>
<proteinExistence type="predicted"/>
<gene>
    <name evidence="1" type="ORF">CR513_45676</name>
</gene>
<dbReference type="OrthoDB" id="1432691at2759"/>
<dbReference type="EMBL" id="QJKJ01010136">
    <property type="protein sequence ID" value="RDX74562.1"/>
    <property type="molecule type" value="Genomic_DNA"/>
</dbReference>
<organism evidence="1 2">
    <name type="scientific">Mucuna pruriens</name>
    <name type="common">Velvet bean</name>
    <name type="synonym">Dolichos pruriens</name>
    <dbReference type="NCBI Taxonomy" id="157652"/>
    <lineage>
        <taxon>Eukaryota</taxon>
        <taxon>Viridiplantae</taxon>
        <taxon>Streptophyta</taxon>
        <taxon>Embryophyta</taxon>
        <taxon>Tracheophyta</taxon>
        <taxon>Spermatophyta</taxon>
        <taxon>Magnoliopsida</taxon>
        <taxon>eudicotyledons</taxon>
        <taxon>Gunneridae</taxon>
        <taxon>Pentapetalae</taxon>
        <taxon>rosids</taxon>
        <taxon>fabids</taxon>
        <taxon>Fabales</taxon>
        <taxon>Fabaceae</taxon>
        <taxon>Papilionoideae</taxon>
        <taxon>50 kb inversion clade</taxon>
        <taxon>NPAAA clade</taxon>
        <taxon>indigoferoid/millettioid clade</taxon>
        <taxon>Phaseoleae</taxon>
        <taxon>Mucuna</taxon>
    </lineage>
</organism>
<accession>A0A371F8E2</accession>
<keyword evidence="2" id="KW-1185">Reference proteome</keyword>
<feature type="non-terminal residue" evidence="1">
    <location>
        <position position="1"/>
    </location>
</feature>
<reference evidence="1" key="1">
    <citation type="submission" date="2018-05" db="EMBL/GenBank/DDBJ databases">
        <title>Draft genome of Mucuna pruriens seed.</title>
        <authorList>
            <person name="Nnadi N.E."/>
            <person name="Vos R."/>
            <person name="Hasami M.H."/>
            <person name="Devisetty U.K."/>
            <person name="Aguiy J.C."/>
        </authorList>
    </citation>
    <scope>NUCLEOTIDE SEQUENCE [LARGE SCALE GENOMIC DNA]</scope>
    <source>
        <strain evidence="1">JCA_2017</strain>
    </source>
</reference>
<dbReference type="AlphaFoldDB" id="A0A371F8E2"/>
<protein>
    <recommendedName>
        <fullName evidence="3">Retrotransposon gag domain-containing protein</fullName>
    </recommendedName>
</protein>
<sequence length="86" mass="10052">MEDKWQSLEERLRAMERGNQFGLEAVDLCLVPNVGLLANFKTSEFDKVHLAMYCKRMVAYIYDNILVHFFQDSLTKAALSWYVSLE</sequence>
<dbReference type="Proteomes" id="UP000257109">
    <property type="component" value="Unassembled WGS sequence"/>
</dbReference>
<name>A0A371F8E2_MUCPR</name>
<comment type="caution">
    <text evidence="1">The sequence shown here is derived from an EMBL/GenBank/DDBJ whole genome shotgun (WGS) entry which is preliminary data.</text>
</comment>